<dbReference type="STRING" id="44742.AXF13_03275"/>
<dbReference type="AlphaFoldDB" id="A0A0X8JI29"/>
<feature type="region of interest" description="Disordered" evidence="1">
    <location>
        <begin position="170"/>
        <end position="205"/>
    </location>
</feature>
<dbReference type="Pfam" id="PF02577">
    <property type="entry name" value="BFN_dom"/>
    <property type="match status" value="1"/>
</dbReference>
<dbReference type="SUPFAM" id="SSF103256">
    <property type="entry name" value="Hypothetical protein TM0160"/>
    <property type="match status" value="1"/>
</dbReference>
<dbReference type="Proteomes" id="UP000069241">
    <property type="component" value="Chromosome"/>
</dbReference>
<dbReference type="PANTHER" id="PTHR15160">
    <property type="entry name" value="VON HIPPEL-LINDAU PROTEIN"/>
    <property type="match status" value="1"/>
</dbReference>
<evidence type="ECO:0000256" key="1">
    <source>
        <dbReference type="SAM" id="MobiDB-lite"/>
    </source>
</evidence>
<accession>A0A0X8JI29</accession>
<dbReference type="PROSITE" id="PS51658">
    <property type="entry name" value="BFN"/>
    <property type="match status" value="1"/>
</dbReference>
<evidence type="ECO:0000259" key="2">
    <source>
        <dbReference type="PROSITE" id="PS51658"/>
    </source>
</evidence>
<dbReference type="KEGG" id="dfi:AXF13_03275"/>
<protein>
    <recommendedName>
        <fullName evidence="2">BFN domain-containing protein</fullName>
    </recommendedName>
</protein>
<organism evidence="3 4">
    <name type="scientific">Desulfovibrio fairfieldensis</name>
    <dbReference type="NCBI Taxonomy" id="44742"/>
    <lineage>
        <taxon>Bacteria</taxon>
        <taxon>Pseudomonadati</taxon>
        <taxon>Thermodesulfobacteriota</taxon>
        <taxon>Desulfovibrionia</taxon>
        <taxon>Desulfovibrionales</taxon>
        <taxon>Desulfovibrionaceae</taxon>
        <taxon>Desulfovibrio</taxon>
    </lineage>
</organism>
<gene>
    <name evidence="3" type="ORF">AXF13_03275</name>
</gene>
<evidence type="ECO:0000313" key="3">
    <source>
        <dbReference type="EMBL" id="AMD89212.1"/>
    </source>
</evidence>
<name>A0A0X8JI29_9BACT</name>
<dbReference type="EMBL" id="CP014229">
    <property type="protein sequence ID" value="AMD89212.1"/>
    <property type="molecule type" value="Genomic_DNA"/>
</dbReference>
<dbReference type="InterPro" id="IPR003729">
    <property type="entry name" value="Bi_nuclease_dom"/>
</dbReference>
<reference evidence="4" key="1">
    <citation type="submission" date="2016-02" db="EMBL/GenBank/DDBJ databases">
        <authorList>
            <person name="Holder M.E."/>
            <person name="Ajami N.J."/>
            <person name="Petrosino J.F."/>
        </authorList>
    </citation>
    <scope>NUCLEOTIDE SEQUENCE [LARGE SCALE GENOMIC DNA]</scope>
    <source>
        <strain evidence="4">CCUG 45958</strain>
    </source>
</reference>
<evidence type="ECO:0000313" key="4">
    <source>
        <dbReference type="Proteomes" id="UP000069241"/>
    </source>
</evidence>
<feature type="compositionally biased region" description="Basic and acidic residues" evidence="1">
    <location>
        <begin position="186"/>
        <end position="195"/>
    </location>
</feature>
<proteinExistence type="predicted"/>
<dbReference type="RefSeq" id="WP_062251631.1">
    <property type="nucleotide sequence ID" value="NZ_CP014229.1"/>
</dbReference>
<dbReference type="InterPro" id="IPR036104">
    <property type="entry name" value="BFN_sf"/>
</dbReference>
<keyword evidence="4" id="KW-1185">Reference proteome</keyword>
<dbReference type="Gene3D" id="3.10.690.10">
    <property type="entry name" value="Bifunctional nuclease domain"/>
    <property type="match status" value="1"/>
</dbReference>
<dbReference type="GO" id="GO:0004518">
    <property type="term" value="F:nuclease activity"/>
    <property type="evidence" value="ECO:0007669"/>
    <property type="project" value="InterPro"/>
</dbReference>
<feature type="domain" description="BFN" evidence="2">
    <location>
        <begin position="1"/>
        <end position="132"/>
    </location>
</feature>
<dbReference type="PANTHER" id="PTHR15160:SF1">
    <property type="entry name" value="VON HIPPEL-LINDAU DISEASE TUMOR SUPPRESSOR"/>
    <property type="match status" value="1"/>
</dbReference>
<sequence length="205" mass="22673">MVEMRVFGLTIDPQTKTPIVILREMDGDVVLPIWVGAMEAMAVSLVLNNERLPRPLTHDLLLMSISALKAELVNVEITDLKDGVYYALLVLRGPEGRVRVDCRPSDAIALALRAGASILVNPDVLRRSAEAQSKAEERLREETPPVQPADAATDMVRKAGARKEVDMLNGLLSRHGSLPGEDDTTEDQKFRDLLRSLDPVSRRKM</sequence>